<accession>A0ABW8IX84</accession>
<protein>
    <submittedName>
        <fullName evidence="8">DoxX family protein</fullName>
    </submittedName>
</protein>
<dbReference type="InterPro" id="IPR051907">
    <property type="entry name" value="DoxX-like_oxidoreductase"/>
</dbReference>
<dbReference type="Proteomes" id="UP001620405">
    <property type="component" value="Unassembled WGS sequence"/>
</dbReference>
<evidence type="ECO:0000313" key="9">
    <source>
        <dbReference type="Proteomes" id="UP001620405"/>
    </source>
</evidence>
<keyword evidence="3" id="KW-1003">Cell membrane</keyword>
<comment type="subcellular location">
    <subcellularLocation>
        <location evidence="1">Cell membrane</location>
        <topology evidence="1">Multi-pass membrane protein</topology>
    </subcellularLocation>
</comment>
<keyword evidence="6 7" id="KW-0472">Membrane</keyword>
<evidence type="ECO:0000256" key="4">
    <source>
        <dbReference type="ARBA" id="ARBA00022692"/>
    </source>
</evidence>
<evidence type="ECO:0000256" key="2">
    <source>
        <dbReference type="ARBA" id="ARBA00006679"/>
    </source>
</evidence>
<keyword evidence="4 7" id="KW-0812">Transmembrane</keyword>
<feature type="transmembrane region" description="Helical" evidence="7">
    <location>
        <begin position="94"/>
        <end position="119"/>
    </location>
</feature>
<comment type="caution">
    <text evidence="8">The sequence shown here is derived from an EMBL/GenBank/DDBJ whole genome shotgun (WGS) entry which is preliminary data.</text>
</comment>
<dbReference type="InterPro" id="IPR032808">
    <property type="entry name" value="DoxX"/>
</dbReference>
<dbReference type="EMBL" id="JADIKG010000013">
    <property type="protein sequence ID" value="MFK2874618.1"/>
    <property type="molecule type" value="Genomic_DNA"/>
</dbReference>
<dbReference type="Pfam" id="PF07681">
    <property type="entry name" value="DoxX"/>
    <property type="match status" value="1"/>
</dbReference>
<dbReference type="RefSeq" id="WP_284396890.1">
    <property type="nucleotide sequence ID" value="NZ_BSNQ01000003.1"/>
</dbReference>
<evidence type="ECO:0000256" key="1">
    <source>
        <dbReference type="ARBA" id="ARBA00004651"/>
    </source>
</evidence>
<evidence type="ECO:0000256" key="3">
    <source>
        <dbReference type="ARBA" id="ARBA00022475"/>
    </source>
</evidence>
<dbReference type="PANTHER" id="PTHR33452">
    <property type="entry name" value="OXIDOREDUCTASE CATD-RELATED"/>
    <property type="match status" value="1"/>
</dbReference>
<reference evidence="8 9" key="1">
    <citation type="submission" date="2020-10" db="EMBL/GenBank/DDBJ databases">
        <title>Phylogeny of dyella-like bacteria.</title>
        <authorList>
            <person name="Fu J."/>
        </authorList>
    </citation>
    <scope>NUCLEOTIDE SEQUENCE [LARGE SCALE GENOMIC DNA]</scope>
    <source>
        <strain evidence="8 9">DHOB07</strain>
    </source>
</reference>
<sequence length="162" mass="17684">MSSRSIEIASTKFAASEPRDSAPTTWLSRIVPDNLLLLVARLGIAAVFFQSGRTKVEGFLTIKSSTYDLFANEYALPLIPSDWAARMATGAEHLFPVLLVLGLFTRASAFALLGMTTVIEVFVYPDAWPTHLSWAGLLLPLVARGGGTWSLDALRRGWSLSR</sequence>
<evidence type="ECO:0000256" key="5">
    <source>
        <dbReference type="ARBA" id="ARBA00022989"/>
    </source>
</evidence>
<name>A0ABW8IX84_9GAMM</name>
<comment type="similarity">
    <text evidence="2">Belongs to the DoxX family.</text>
</comment>
<gene>
    <name evidence="8" type="ORF">ISP13_13825</name>
</gene>
<proteinExistence type="inferred from homology"/>
<evidence type="ECO:0000256" key="7">
    <source>
        <dbReference type="SAM" id="Phobius"/>
    </source>
</evidence>
<evidence type="ECO:0000256" key="6">
    <source>
        <dbReference type="ARBA" id="ARBA00023136"/>
    </source>
</evidence>
<evidence type="ECO:0000313" key="8">
    <source>
        <dbReference type="EMBL" id="MFK2874618.1"/>
    </source>
</evidence>
<dbReference type="PANTHER" id="PTHR33452:SF1">
    <property type="entry name" value="INNER MEMBRANE PROTEIN YPHA-RELATED"/>
    <property type="match status" value="1"/>
</dbReference>
<keyword evidence="5 7" id="KW-1133">Transmembrane helix</keyword>
<keyword evidence="9" id="KW-1185">Reference proteome</keyword>
<organism evidence="8 9">
    <name type="scientific">Dyella lipolytica</name>
    <dbReference type="NCBI Taxonomy" id="1867835"/>
    <lineage>
        <taxon>Bacteria</taxon>
        <taxon>Pseudomonadati</taxon>
        <taxon>Pseudomonadota</taxon>
        <taxon>Gammaproteobacteria</taxon>
        <taxon>Lysobacterales</taxon>
        <taxon>Rhodanobacteraceae</taxon>
        <taxon>Dyella</taxon>
    </lineage>
</organism>